<organism evidence="1 2">
    <name type="scientific">Bacteroides fragilis str. 3976T8</name>
    <dbReference type="NCBI Taxonomy" id="1339314"/>
    <lineage>
        <taxon>Bacteria</taxon>
        <taxon>Pseudomonadati</taxon>
        <taxon>Bacteroidota</taxon>
        <taxon>Bacteroidia</taxon>
        <taxon>Bacteroidales</taxon>
        <taxon>Bacteroidaceae</taxon>
        <taxon>Bacteroides</taxon>
    </lineage>
</organism>
<proteinExistence type="predicted"/>
<evidence type="ECO:0000313" key="1">
    <source>
        <dbReference type="EMBL" id="EXZ72949.1"/>
    </source>
</evidence>
<accession>A0A016CNE4</accession>
<dbReference type="PATRIC" id="fig|1339314.3.peg.2881"/>
<comment type="caution">
    <text evidence="1">The sequence shown here is derived from an EMBL/GenBank/DDBJ whole genome shotgun (WGS) entry which is preliminary data.</text>
</comment>
<dbReference type="Proteomes" id="UP000020938">
    <property type="component" value="Unassembled WGS sequence"/>
</dbReference>
<gene>
    <name evidence="1" type="ORF">M123_2705</name>
</gene>
<evidence type="ECO:0008006" key="3">
    <source>
        <dbReference type="Google" id="ProtNLM"/>
    </source>
</evidence>
<dbReference type="RefSeq" id="WP_032598436.1">
    <property type="nucleotide sequence ID" value="NZ_JGDS01000053.1"/>
</dbReference>
<name>A0A016CNE4_BACFG</name>
<evidence type="ECO:0000313" key="2">
    <source>
        <dbReference type="Proteomes" id="UP000020938"/>
    </source>
</evidence>
<dbReference type="AlphaFoldDB" id="A0A016CNE4"/>
<sequence length="327" mass="38176">MKVYIKNISRKKGEFQFYMHQFVEACIRQNIPFVNELHVCVRLKLSAVMIKLGHWINFFFCRCNNKAIIVSTWGGGLMYTSFPYSLLYEIIPVFWDSWPFNWEEQIYSLRRLNCRTCFVTSSQVAQRIKETLPNINVHWLPEGIDILDYVPGQDLAERSIEIYELGRQKADYHKILCDLKSEGIFSSFLCNEYDINGMTTKLAFPTAKALLKALPNIKIVISFPQVDTHPEKVGNIETLTQRYWEAMLSRNLIVGRAPNELIQLIGYNPVIDVDWEDPKKQLSDILLNISSFQKLVDRNYRTARKISSWDNRVKDIITILRTSGYEI</sequence>
<protein>
    <recommendedName>
        <fullName evidence="3">Glycosyltransferase family 1 protein</fullName>
    </recommendedName>
</protein>
<reference evidence="1 2" key="1">
    <citation type="submission" date="2014-02" db="EMBL/GenBank/DDBJ databases">
        <authorList>
            <person name="Sears C."/>
            <person name="Carroll K."/>
            <person name="Sack B.R."/>
            <person name="Qadri F."/>
            <person name="Myers L.L."/>
            <person name="Chung G.-T."/>
            <person name="Escheverria P."/>
            <person name="Fraser C.M."/>
            <person name="Sadzewicz L."/>
            <person name="Shefchek K.A."/>
            <person name="Tallon L."/>
            <person name="Das S.P."/>
            <person name="Daugherty S."/>
            <person name="Mongodin E.F."/>
        </authorList>
    </citation>
    <scope>NUCLEOTIDE SEQUENCE [LARGE SCALE GENOMIC DNA]</scope>
    <source>
        <strain evidence="1 2">3976T8</strain>
    </source>
</reference>
<dbReference type="EMBL" id="JGDS01000053">
    <property type="protein sequence ID" value="EXZ72949.1"/>
    <property type="molecule type" value="Genomic_DNA"/>
</dbReference>